<dbReference type="Proteomes" id="UP000678237">
    <property type="component" value="Unassembled WGS sequence"/>
</dbReference>
<dbReference type="PIRSF" id="PIRSF005650">
    <property type="entry name" value="Uridylate_kin"/>
    <property type="match status" value="1"/>
</dbReference>
<gene>
    <name evidence="16" type="primary">pyrH</name>
    <name evidence="16" type="ORF">J4203_00920</name>
</gene>
<protein>
    <recommendedName>
        <fullName evidence="5">Uridylate kinase</fullName>
        <ecNumber evidence="4">2.7.4.22</ecNumber>
    </recommendedName>
    <alternativeName>
        <fullName evidence="12">Uridine monophosphate kinase</fullName>
    </alternativeName>
</protein>
<evidence type="ECO:0000256" key="13">
    <source>
        <dbReference type="ARBA" id="ARBA00047767"/>
    </source>
</evidence>
<evidence type="ECO:0000256" key="7">
    <source>
        <dbReference type="ARBA" id="ARBA00022679"/>
    </source>
</evidence>
<reference evidence="16" key="1">
    <citation type="submission" date="2021-03" db="EMBL/GenBank/DDBJ databases">
        <authorList>
            <person name="Jaffe A."/>
        </authorList>
    </citation>
    <scope>NUCLEOTIDE SEQUENCE</scope>
    <source>
        <strain evidence="16">RIFCSPLOWO2_01_FULL_58_19</strain>
    </source>
</reference>
<evidence type="ECO:0000256" key="4">
    <source>
        <dbReference type="ARBA" id="ARBA00012899"/>
    </source>
</evidence>
<dbReference type="GO" id="GO:0006225">
    <property type="term" value="P:UDP biosynthetic process"/>
    <property type="evidence" value="ECO:0007669"/>
    <property type="project" value="TreeGrafter"/>
</dbReference>
<evidence type="ECO:0000256" key="10">
    <source>
        <dbReference type="ARBA" id="ARBA00022840"/>
    </source>
</evidence>
<evidence type="ECO:0000256" key="3">
    <source>
        <dbReference type="ARBA" id="ARBA00007614"/>
    </source>
</evidence>
<dbReference type="GO" id="GO:0033862">
    <property type="term" value="F:UMP kinase activity"/>
    <property type="evidence" value="ECO:0007669"/>
    <property type="project" value="UniProtKB-EC"/>
</dbReference>
<feature type="domain" description="Aspartate/glutamate/uridylate kinase" evidence="15">
    <location>
        <begin position="21"/>
        <end position="221"/>
    </location>
</feature>
<comment type="subcellular location">
    <subcellularLocation>
        <location evidence="1">Cytoplasm</location>
    </subcellularLocation>
</comment>
<evidence type="ECO:0000256" key="6">
    <source>
        <dbReference type="ARBA" id="ARBA00022490"/>
    </source>
</evidence>
<evidence type="ECO:0000256" key="2">
    <source>
        <dbReference type="ARBA" id="ARBA00004791"/>
    </source>
</evidence>
<keyword evidence="6" id="KW-0963">Cytoplasm</keyword>
<evidence type="ECO:0000256" key="12">
    <source>
        <dbReference type="ARBA" id="ARBA00032092"/>
    </source>
</evidence>
<dbReference type="AlphaFoldDB" id="A0A8T4L534"/>
<dbReference type="InterPro" id="IPR011818">
    <property type="entry name" value="Uridylate_kinase_arch/spir"/>
</dbReference>
<accession>A0A8T4L534</accession>
<comment type="caution">
    <text evidence="16">The sequence shown here is derived from an EMBL/GenBank/DDBJ whole genome shotgun (WGS) entry which is preliminary data.</text>
</comment>
<keyword evidence="11" id="KW-0665">Pyrimidine biosynthesis</keyword>
<evidence type="ECO:0000256" key="5">
    <source>
        <dbReference type="ARBA" id="ARBA00016403"/>
    </source>
</evidence>
<feature type="compositionally biased region" description="Acidic residues" evidence="14">
    <location>
        <begin position="258"/>
        <end position="268"/>
    </location>
</feature>
<reference evidence="16" key="2">
    <citation type="submission" date="2021-05" db="EMBL/GenBank/DDBJ databases">
        <title>Protein family content uncovers lineage relationships and bacterial pathway maintenance mechanisms in DPANN archaea.</title>
        <authorList>
            <person name="Castelle C.J."/>
            <person name="Meheust R."/>
            <person name="Jaffe A.L."/>
            <person name="Seitz K."/>
            <person name="Gong X."/>
            <person name="Baker B.J."/>
            <person name="Banfield J.F."/>
        </authorList>
    </citation>
    <scope>NUCLEOTIDE SEQUENCE</scope>
    <source>
        <strain evidence="16">RIFCSPLOWO2_01_FULL_58_19</strain>
    </source>
</reference>
<dbReference type="InterPro" id="IPR001048">
    <property type="entry name" value="Asp/Glu/Uridylate_kinase"/>
</dbReference>
<dbReference type="GO" id="GO:0005524">
    <property type="term" value="F:ATP binding"/>
    <property type="evidence" value="ECO:0007669"/>
    <property type="project" value="UniProtKB-KW"/>
</dbReference>
<keyword evidence="8" id="KW-0547">Nucleotide-binding</keyword>
<evidence type="ECO:0000256" key="9">
    <source>
        <dbReference type="ARBA" id="ARBA00022777"/>
    </source>
</evidence>
<dbReference type="GO" id="GO:0005737">
    <property type="term" value="C:cytoplasm"/>
    <property type="evidence" value="ECO:0007669"/>
    <property type="project" value="UniProtKB-SubCell"/>
</dbReference>
<dbReference type="Gene3D" id="3.40.1160.10">
    <property type="entry name" value="Acetylglutamate kinase-like"/>
    <property type="match status" value="1"/>
</dbReference>
<evidence type="ECO:0000256" key="11">
    <source>
        <dbReference type="ARBA" id="ARBA00022975"/>
    </source>
</evidence>
<evidence type="ECO:0000256" key="8">
    <source>
        <dbReference type="ARBA" id="ARBA00022741"/>
    </source>
</evidence>
<evidence type="ECO:0000313" key="16">
    <source>
        <dbReference type="EMBL" id="MBS3062408.1"/>
    </source>
</evidence>
<dbReference type="PANTHER" id="PTHR42833">
    <property type="entry name" value="URIDYLATE KINASE"/>
    <property type="match status" value="1"/>
</dbReference>
<keyword evidence="9 16" id="KW-0418">Kinase</keyword>
<organism evidence="16 17">
    <name type="scientific">Candidatus Iainarchaeum sp</name>
    <dbReference type="NCBI Taxonomy" id="3101447"/>
    <lineage>
        <taxon>Archaea</taxon>
        <taxon>Candidatus Iainarchaeota</taxon>
        <taxon>Candidatus Iainarchaeia</taxon>
        <taxon>Candidatus Iainarchaeales</taxon>
        <taxon>Candidatus Iainarchaeaceae</taxon>
        <taxon>Candidatus Iainarchaeum</taxon>
    </lineage>
</organism>
<keyword evidence="10" id="KW-0067">ATP-binding</keyword>
<dbReference type="InterPro" id="IPR036393">
    <property type="entry name" value="AceGlu_kinase-like_sf"/>
</dbReference>
<dbReference type="InterPro" id="IPR011817">
    <property type="entry name" value="Uridylate_kinase"/>
</dbReference>
<dbReference type="EMBL" id="JAGVWE010000002">
    <property type="protein sequence ID" value="MBS3062408.1"/>
    <property type="molecule type" value="Genomic_DNA"/>
</dbReference>
<comment type="catalytic activity">
    <reaction evidence="13">
        <text>UMP + ATP = UDP + ADP</text>
        <dbReference type="Rhea" id="RHEA:24400"/>
        <dbReference type="ChEBI" id="CHEBI:30616"/>
        <dbReference type="ChEBI" id="CHEBI:57865"/>
        <dbReference type="ChEBI" id="CHEBI:58223"/>
        <dbReference type="ChEBI" id="CHEBI:456216"/>
        <dbReference type="EC" id="2.7.4.22"/>
    </reaction>
</comment>
<comment type="similarity">
    <text evidence="3">Belongs to the UMP kinase family.</text>
</comment>
<sequence length="268" mass="28477">MFDLFENAAQTPSGNAPDSTKTFVVSIGGSAVIGDKPNTTLMAKLASLLSTLHKEGCKFAVVVGGGKTAREYIAAAKTLGANNFITDLVAIRVTRANALLLIQALEGAYPEVQTDIVNARAVIDSGRIPVFGGLVPGFTTDTVAALLSEFLGAAFVNLTNVDGIYSTDPKRNRKAARYDKLSYEKLWRLMARSDSREPGSHVVLDSFTCAILKRSKIRGLVLAADDLANLEACLRGNAFTGTTIQDEGAEASKAPAEETADDLEDVDY</sequence>
<feature type="region of interest" description="Disordered" evidence="14">
    <location>
        <begin position="246"/>
        <end position="268"/>
    </location>
</feature>
<name>A0A8T4L534_9ARCH</name>
<comment type="pathway">
    <text evidence="2">Pyrimidine metabolism; CTP biosynthesis via de novo pathway; UDP from UMP (UMPK route): step 1/1.</text>
</comment>
<dbReference type="PANTHER" id="PTHR42833:SF4">
    <property type="entry name" value="URIDYLATE KINASE PUMPKIN, CHLOROPLASTIC"/>
    <property type="match status" value="1"/>
</dbReference>
<keyword evidence="7" id="KW-0808">Transferase</keyword>
<dbReference type="EC" id="2.7.4.22" evidence="4"/>
<evidence type="ECO:0000256" key="1">
    <source>
        <dbReference type="ARBA" id="ARBA00004496"/>
    </source>
</evidence>
<dbReference type="NCBIfam" id="TIGR02076">
    <property type="entry name" value="pyrH_arch"/>
    <property type="match status" value="1"/>
</dbReference>
<dbReference type="SUPFAM" id="SSF53633">
    <property type="entry name" value="Carbamate kinase-like"/>
    <property type="match status" value="1"/>
</dbReference>
<proteinExistence type="inferred from homology"/>
<evidence type="ECO:0000256" key="14">
    <source>
        <dbReference type="SAM" id="MobiDB-lite"/>
    </source>
</evidence>
<evidence type="ECO:0000259" key="15">
    <source>
        <dbReference type="Pfam" id="PF00696"/>
    </source>
</evidence>
<dbReference type="Pfam" id="PF00696">
    <property type="entry name" value="AA_kinase"/>
    <property type="match status" value="1"/>
</dbReference>
<evidence type="ECO:0000313" key="17">
    <source>
        <dbReference type="Proteomes" id="UP000678237"/>
    </source>
</evidence>